<evidence type="ECO:0000259" key="2">
    <source>
        <dbReference type="Pfam" id="PF01494"/>
    </source>
</evidence>
<dbReference type="OrthoDB" id="4246007at2"/>
<reference evidence="3 4" key="1">
    <citation type="submission" date="2019-07" db="EMBL/GenBank/DDBJ databases">
        <title>Cryptosporangium phraense sp. nov., isolated from plant litter.</title>
        <authorList>
            <person name="Suriyachadkun C."/>
        </authorList>
    </citation>
    <scope>NUCLEOTIDE SEQUENCE [LARGE SCALE GENOMIC DNA]</scope>
    <source>
        <strain evidence="3 4">A-T 5661</strain>
    </source>
</reference>
<organism evidence="3 4">
    <name type="scientific">Cryptosporangium phraense</name>
    <dbReference type="NCBI Taxonomy" id="2593070"/>
    <lineage>
        <taxon>Bacteria</taxon>
        <taxon>Bacillati</taxon>
        <taxon>Actinomycetota</taxon>
        <taxon>Actinomycetes</taxon>
        <taxon>Cryptosporangiales</taxon>
        <taxon>Cryptosporangiaceae</taxon>
        <taxon>Cryptosporangium</taxon>
    </lineage>
</organism>
<dbReference type="InterPro" id="IPR002938">
    <property type="entry name" value="FAD-bd"/>
</dbReference>
<dbReference type="AlphaFoldDB" id="A0A545AX53"/>
<feature type="compositionally biased region" description="Basic and acidic residues" evidence="1">
    <location>
        <begin position="53"/>
        <end position="63"/>
    </location>
</feature>
<feature type="domain" description="FAD-binding" evidence="2">
    <location>
        <begin position="2"/>
        <end position="67"/>
    </location>
</feature>
<name>A0A545AX53_9ACTN</name>
<dbReference type="GO" id="GO:0071949">
    <property type="term" value="F:FAD binding"/>
    <property type="evidence" value="ECO:0007669"/>
    <property type="project" value="InterPro"/>
</dbReference>
<accession>A0A545AX53</accession>
<evidence type="ECO:0000313" key="4">
    <source>
        <dbReference type="Proteomes" id="UP000317982"/>
    </source>
</evidence>
<evidence type="ECO:0000256" key="1">
    <source>
        <dbReference type="SAM" id="MobiDB-lite"/>
    </source>
</evidence>
<feature type="region of interest" description="Disordered" evidence="1">
    <location>
        <begin position="50"/>
        <end position="147"/>
    </location>
</feature>
<dbReference type="EMBL" id="VIRS01000003">
    <property type="protein sequence ID" value="TQS45904.1"/>
    <property type="molecule type" value="Genomic_DNA"/>
</dbReference>
<dbReference type="Gene3D" id="3.50.50.60">
    <property type="entry name" value="FAD/NAD(P)-binding domain"/>
    <property type="match status" value="1"/>
</dbReference>
<keyword evidence="4" id="KW-1185">Reference proteome</keyword>
<dbReference type="InParanoid" id="A0A545AX53"/>
<sequence>MTARYLVGCDGSRSTVRDLTGIAFPGTTYPEVNRLARVALPDSVRTFANGDVEIPRRGPDRRGLHPHRTRRFRVRRSHSRGHVRHHRRGGIGRVRRRRTDDADRVPAERPSDARCGPPDGRSVSAFPLAVPGAAGRTLPRRTDPARR</sequence>
<evidence type="ECO:0000313" key="3">
    <source>
        <dbReference type="EMBL" id="TQS45904.1"/>
    </source>
</evidence>
<proteinExistence type="predicted"/>
<comment type="caution">
    <text evidence="3">The sequence shown here is derived from an EMBL/GenBank/DDBJ whole genome shotgun (WGS) entry which is preliminary data.</text>
</comment>
<protein>
    <recommendedName>
        <fullName evidence="2">FAD-binding domain-containing protein</fullName>
    </recommendedName>
</protein>
<dbReference type="Gene3D" id="3.30.70.2450">
    <property type="match status" value="1"/>
</dbReference>
<gene>
    <name evidence="3" type="ORF">FL583_05230</name>
</gene>
<dbReference type="InterPro" id="IPR036188">
    <property type="entry name" value="FAD/NAD-bd_sf"/>
</dbReference>
<feature type="compositionally biased region" description="Basic residues" evidence="1">
    <location>
        <begin position="64"/>
        <end position="97"/>
    </location>
</feature>
<feature type="compositionally biased region" description="Basic and acidic residues" evidence="1">
    <location>
        <begin position="98"/>
        <end position="112"/>
    </location>
</feature>
<dbReference type="Proteomes" id="UP000317982">
    <property type="component" value="Unassembled WGS sequence"/>
</dbReference>
<dbReference type="Pfam" id="PF01494">
    <property type="entry name" value="FAD_binding_3"/>
    <property type="match status" value="1"/>
</dbReference>